<dbReference type="Proteomes" id="UP001479436">
    <property type="component" value="Unassembled WGS sequence"/>
</dbReference>
<dbReference type="EMBL" id="JASJQH010006877">
    <property type="protein sequence ID" value="KAK9729674.1"/>
    <property type="molecule type" value="Genomic_DNA"/>
</dbReference>
<reference evidence="4 5" key="1">
    <citation type="submission" date="2023-04" db="EMBL/GenBank/DDBJ databases">
        <title>Genome of Basidiobolus ranarum AG-B5.</title>
        <authorList>
            <person name="Stajich J.E."/>
            <person name="Carter-House D."/>
            <person name="Gryganskyi A."/>
        </authorList>
    </citation>
    <scope>NUCLEOTIDE SEQUENCE [LARGE SCALE GENOMIC DNA]</scope>
    <source>
        <strain evidence="4 5">AG-B5</strain>
    </source>
</reference>
<comment type="caution">
    <text evidence="4">The sequence shown here is derived from an EMBL/GenBank/DDBJ whole genome shotgun (WGS) entry which is preliminary data.</text>
</comment>
<dbReference type="Pfam" id="PF17862">
    <property type="entry name" value="AAA_lid_3"/>
    <property type="match status" value="1"/>
</dbReference>
<keyword evidence="1" id="KW-0547">Nucleotide-binding</keyword>
<evidence type="ECO:0000313" key="5">
    <source>
        <dbReference type="Proteomes" id="UP001479436"/>
    </source>
</evidence>
<dbReference type="InterPro" id="IPR050168">
    <property type="entry name" value="AAA_ATPase_domain"/>
</dbReference>
<evidence type="ECO:0000256" key="2">
    <source>
        <dbReference type="ARBA" id="ARBA00022840"/>
    </source>
</evidence>
<dbReference type="InterPro" id="IPR027417">
    <property type="entry name" value="P-loop_NTPase"/>
</dbReference>
<dbReference type="InterPro" id="IPR003959">
    <property type="entry name" value="ATPase_AAA_core"/>
</dbReference>
<dbReference type="SMART" id="SM00382">
    <property type="entry name" value="AAA"/>
    <property type="match status" value="2"/>
</dbReference>
<accession>A0ABR2WBT6</accession>
<keyword evidence="2" id="KW-0067">ATP-binding</keyword>
<dbReference type="PANTHER" id="PTHR23077">
    <property type="entry name" value="AAA-FAMILY ATPASE"/>
    <property type="match status" value="1"/>
</dbReference>
<feature type="domain" description="AAA+ ATPase" evidence="3">
    <location>
        <begin position="272"/>
        <end position="408"/>
    </location>
</feature>
<keyword evidence="5" id="KW-1185">Reference proteome</keyword>
<dbReference type="InterPro" id="IPR003593">
    <property type="entry name" value="AAA+_ATPase"/>
</dbReference>
<name>A0ABR2WBT6_9FUNG</name>
<protein>
    <recommendedName>
        <fullName evidence="3">AAA+ ATPase domain-containing protein</fullName>
    </recommendedName>
</protein>
<evidence type="ECO:0000256" key="1">
    <source>
        <dbReference type="ARBA" id="ARBA00022741"/>
    </source>
</evidence>
<sequence>MVNKAFIVSCFDETENGENSVKQNQIWVTRSFITKNKLRLGTWLQIKNLKNQKIVNVTCQEHNGSSLLFRSCPEITLKSNQEMLVSSLAAASLGLQICINNEHVQYNAYEDMVEIEWTLQKGPFPSAASVLLAPIRYSEAEMTFVPDNSTFPAPPECQIDLIKEVIYGSMVYVGGYVPIPYYNGTQYCQVMDIQVDSPTDNHTLATISEKTNIELSQLYHSTIAEDKDESDILSVNNWIDQIQKSIGGLEDTVEQVVKLITNSYTNIESKRVSKGLIIAGKPGTGKTALAQAIIDSAKLPSIFISCPELFQSEEGSSEKYLESLFDEISNSKFGIVVLDELDTITSPKFKKSTNVEGRLFSKLIGMIDSIGVTRNLFVIGITNRLHAISISLMRSGRLDCLYELNYTRWEQRERVLRLITKDLPLGENRDEIIEGVSKITHGFVPSDLRALCTHVMIASIKQRNKEDELPTITLNQFLEALKTIHPSNLGEFQTKTPDIRFSDIFGMDDIITDLKASVISPFHEPEDFDKLGITPPRGVLVYGPPGVGKTMLCSALAAETGLNFILVESSQVRSMIVGESEKNIAKMFASAKANAPCILFIDQIDILATTRGTTFTSENSGDRIVTSLLTEMDGFFSKSTTDILIIAATNRPNALDPAILRPGRLDQHIYIGPPNLSQREKILSGFSSQMPIKISNEYFDELCKDTEGFSAADLQNLCREAALICIRHDVDATEIGEMELRKAREICPPSLKDWTPAHPY</sequence>
<evidence type="ECO:0000259" key="3">
    <source>
        <dbReference type="SMART" id="SM00382"/>
    </source>
</evidence>
<organism evidence="4 5">
    <name type="scientific">Basidiobolus ranarum</name>
    <dbReference type="NCBI Taxonomy" id="34480"/>
    <lineage>
        <taxon>Eukaryota</taxon>
        <taxon>Fungi</taxon>
        <taxon>Fungi incertae sedis</taxon>
        <taxon>Zoopagomycota</taxon>
        <taxon>Entomophthoromycotina</taxon>
        <taxon>Basidiobolomycetes</taxon>
        <taxon>Basidiobolales</taxon>
        <taxon>Basidiobolaceae</taxon>
        <taxon>Basidiobolus</taxon>
    </lineage>
</organism>
<dbReference type="Gene3D" id="1.10.8.60">
    <property type="match status" value="2"/>
</dbReference>
<dbReference type="SUPFAM" id="SSF52540">
    <property type="entry name" value="P-loop containing nucleoside triphosphate hydrolases"/>
    <property type="match status" value="2"/>
</dbReference>
<dbReference type="InterPro" id="IPR041569">
    <property type="entry name" value="AAA_lid_3"/>
</dbReference>
<dbReference type="Gene3D" id="3.40.50.300">
    <property type="entry name" value="P-loop containing nucleotide triphosphate hydrolases"/>
    <property type="match status" value="2"/>
</dbReference>
<dbReference type="PROSITE" id="PS00674">
    <property type="entry name" value="AAA"/>
    <property type="match status" value="1"/>
</dbReference>
<dbReference type="PANTHER" id="PTHR23077:SF27">
    <property type="entry name" value="ATPASE FAMILY GENE 2 PROTEIN HOMOLOG A"/>
    <property type="match status" value="1"/>
</dbReference>
<dbReference type="InterPro" id="IPR003960">
    <property type="entry name" value="ATPase_AAA_CS"/>
</dbReference>
<feature type="domain" description="AAA+ ATPase" evidence="3">
    <location>
        <begin position="535"/>
        <end position="675"/>
    </location>
</feature>
<gene>
    <name evidence="4" type="ORF">K7432_000081</name>
</gene>
<dbReference type="Pfam" id="PF00004">
    <property type="entry name" value="AAA"/>
    <property type="match status" value="2"/>
</dbReference>
<proteinExistence type="predicted"/>
<evidence type="ECO:0000313" key="4">
    <source>
        <dbReference type="EMBL" id="KAK9729674.1"/>
    </source>
</evidence>